<comment type="caution">
    <text evidence="1">The sequence shown here is derived from an EMBL/GenBank/DDBJ whole genome shotgun (WGS) entry which is preliminary data.</text>
</comment>
<organism evidence="1 2">
    <name type="scientific">Aureimonas glaciei</name>
    <dbReference type="NCBI Taxonomy" id="1776957"/>
    <lineage>
        <taxon>Bacteria</taxon>
        <taxon>Pseudomonadati</taxon>
        <taxon>Pseudomonadota</taxon>
        <taxon>Alphaproteobacteria</taxon>
        <taxon>Hyphomicrobiales</taxon>
        <taxon>Aurantimonadaceae</taxon>
        <taxon>Aureimonas</taxon>
    </lineage>
</organism>
<dbReference type="AlphaFoldDB" id="A0A916XTE4"/>
<accession>A0A916XTE4</accession>
<name>A0A916XTE4_9HYPH</name>
<keyword evidence="2" id="KW-1185">Reference proteome</keyword>
<evidence type="ECO:0008006" key="3">
    <source>
        <dbReference type="Google" id="ProtNLM"/>
    </source>
</evidence>
<reference evidence="1" key="1">
    <citation type="journal article" date="2014" name="Int. J. Syst. Evol. Microbiol.">
        <title>Complete genome sequence of Corynebacterium casei LMG S-19264T (=DSM 44701T), isolated from a smear-ripened cheese.</title>
        <authorList>
            <consortium name="US DOE Joint Genome Institute (JGI-PGF)"/>
            <person name="Walter F."/>
            <person name="Albersmeier A."/>
            <person name="Kalinowski J."/>
            <person name="Ruckert C."/>
        </authorList>
    </citation>
    <scope>NUCLEOTIDE SEQUENCE</scope>
    <source>
        <strain evidence="1">CGMCC 1.15493</strain>
    </source>
</reference>
<proteinExistence type="predicted"/>
<dbReference type="Proteomes" id="UP000613160">
    <property type="component" value="Unassembled WGS sequence"/>
</dbReference>
<gene>
    <name evidence="1" type="ORF">GCM10011335_09570</name>
</gene>
<dbReference type="RefSeq" id="WP_188849440.1">
    <property type="nucleotide sequence ID" value="NZ_BMJJ01000002.1"/>
</dbReference>
<protein>
    <recommendedName>
        <fullName evidence="3">STAS domain-containing protein</fullName>
    </recommendedName>
</protein>
<sequence length="84" mass="9421">MTIRLEDPVIHLEGSCHVEEAETLLTLLQAKNERILDLSACDHLHAALVQVILALRPPVRDSCSDAFLRRWVLPGLLRADSQAR</sequence>
<dbReference type="EMBL" id="BMJJ01000002">
    <property type="protein sequence ID" value="GGD08790.1"/>
    <property type="molecule type" value="Genomic_DNA"/>
</dbReference>
<evidence type="ECO:0000313" key="1">
    <source>
        <dbReference type="EMBL" id="GGD08790.1"/>
    </source>
</evidence>
<evidence type="ECO:0000313" key="2">
    <source>
        <dbReference type="Proteomes" id="UP000613160"/>
    </source>
</evidence>
<reference evidence="1" key="2">
    <citation type="submission" date="2020-09" db="EMBL/GenBank/DDBJ databases">
        <authorList>
            <person name="Sun Q."/>
            <person name="Zhou Y."/>
        </authorList>
    </citation>
    <scope>NUCLEOTIDE SEQUENCE</scope>
    <source>
        <strain evidence="1">CGMCC 1.15493</strain>
    </source>
</reference>